<keyword evidence="8" id="KW-1185">Reference proteome</keyword>
<dbReference type="RefSeq" id="WP_344974124.1">
    <property type="nucleotide sequence ID" value="NZ_BAABDD010000022.1"/>
</dbReference>
<feature type="signal peptide" evidence="5">
    <location>
        <begin position="1"/>
        <end position="28"/>
    </location>
</feature>
<dbReference type="InterPro" id="IPR005528">
    <property type="entry name" value="ChpA-H"/>
</dbReference>
<sequence length="221" mass="21565">MRTWVRSSTKIALLTAGFVAMGTGISLADTLPNAEGATSERGELAVTEEIKETLGHVERTTDGLTPVVDTQNTIPNPNRDGGVLARPVDSALSLAQEGESTATVPMRHSGGGHAAEVMTSGNGSAVGGNQLVADLDAPANASGNAVAAVLGVSGATSEDVGAVVVTQRKDIETSGNGSAVGGNQGVVDVDTPVNVAGNAVGAVAGVAGAAAEDTGAAVGGR</sequence>
<evidence type="ECO:0000259" key="6">
    <source>
        <dbReference type="PROSITE" id="PS51884"/>
    </source>
</evidence>
<organism evidence="7 8">
    <name type="scientific">Salinactinospora qingdaonensis</name>
    <dbReference type="NCBI Taxonomy" id="702744"/>
    <lineage>
        <taxon>Bacteria</taxon>
        <taxon>Bacillati</taxon>
        <taxon>Actinomycetota</taxon>
        <taxon>Actinomycetes</taxon>
        <taxon>Streptosporangiales</taxon>
        <taxon>Nocardiopsidaceae</taxon>
        <taxon>Salinactinospora</taxon>
    </lineage>
</organism>
<reference evidence="8" key="1">
    <citation type="journal article" date="2019" name="Int. J. Syst. Evol. Microbiol.">
        <title>The Global Catalogue of Microorganisms (GCM) 10K type strain sequencing project: providing services to taxonomists for standard genome sequencing and annotation.</title>
        <authorList>
            <consortium name="The Broad Institute Genomics Platform"/>
            <consortium name="The Broad Institute Genome Sequencing Center for Infectious Disease"/>
            <person name="Wu L."/>
            <person name="Ma J."/>
        </authorList>
    </citation>
    <scope>NUCLEOTIDE SEQUENCE [LARGE SCALE GENOMIC DNA]</scope>
    <source>
        <strain evidence="8">JCM 17137</strain>
    </source>
</reference>
<keyword evidence="1" id="KW-0964">Secreted</keyword>
<dbReference type="EMBL" id="BAABDD010000022">
    <property type="protein sequence ID" value="GAA3756013.1"/>
    <property type="molecule type" value="Genomic_DNA"/>
</dbReference>
<keyword evidence="1" id="KW-0134">Cell wall</keyword>
<evidence type="ECO:0000313" key="7">
    <source>
        <dbReference type="EMBL" id="GAA3756013.1"/>
    </source>
</evidence>
<feature type="domain" description="Chaplin" evidence="6">
    <location>
        <begin position="176"/>
        <end position="216"/>
    </location>
</feature>
<dbReference type="PROSITE" id="PS51884">
    <property type="entry name" value="CHAPLIN"/>
    <property type="match status" value="1"/>
</dbReference>
<evidence type="ECO:0000256" key="5">
    <source>
        <dbReference type="SAM" id="SignalP"/>
    </source>
</evidence>
<name>A0ABP7G592_9ACTN</name>
<evidence type="ECO:0000313" key="8">
    <source>
        <dbReference type="Proteomes" id="UP001500908"/>
    </source>
</evidence>
<keyword evidence="3" id="KW-0034">Amyloid</keyword>
<comment type="caution">
    <text evidence="7">The sequence shown here is derived from an EMBL/GenBank/DDBJ whole genome shotgun (WGS) entry which is preliminary data.</text>
</comment>
<feature type="chain" id="PRO_5046534409" description="Chaplin domain-containing protein" evidence="5">
    <location>
        <begin position="29"/>
        <end position="221"/>
    </location>
</feature>
<keyword evidence="5" id="KW-0732">Signal</keyword>
<feature type="region of interest" description="Disordered" evidence="4">
    <location>
        <begin position="100"/>
        <end position="121"/>
    </location>
</feature>
<gene>
    <name evidence="7" type="ORF">GCM10022402_38140</name>
</gene>
<evidence type="ECO:0000256" key="2">
    <source>
        <dbReference type="ARBA" id="ARBA00022889"/>
    </source>
</evidence>
<accession>A0ABP7G592</accession>
<dbReference type="Proteomes" id="UP001500908">
    <property type="component" value="Unassembled WGS sequence"/>
</dbReference>
<evidence type="ECO:0000256" key="1">
    <source>
        <dbReference type="ARBA" id="ARBA00022512"/>
    </source>
</evidence>
<protein>
    <recommendedName>
        <fullName evidence="6">Chaplin domain-containing protein</fullName>
    </recommendedName>
</protein>
<evidence type="ECO:0000256" key="4">
    <source>
        <dbReference type="SAM" id="MobiDB-lite"/>
    </source>
</evidence>
<proteinExistence type="predicted"/>
<keyword evidence="2" id="KW-0130">Cell adhesion</keyword>
<evidence type="ECO:0000256" key="3">
    <source>
        <dbReference type="ARBA" id="ARBA00023087"/>
    </source>
</evidence>